<keyword evidence="8" id="KW-0238">DNA-binding</keyword>
<dbReference type="PANTHER" id="PTHR43788:SF6">
    <property type="entry name" value="DNA HELICASE B"/>
    <property type="match status" value="1"/>
</dbReference>
<dbReference type="Gene3D" id="1.10.10.1020">
    <property type="entry name" value="RecBCD complex, subunit RecD, N-terminal domain"/>
    <property type="match status" value="1"/>
</dbReference>
<dbReference type="Gene3D" id="3.40.50.300">
    <property type="entry name" value="P-loop containing nucleotide triphosphate hydrolases"/>
    <property type="match status" value="3"/>
</dbReference>
<keyword evidence="5" id="KW-0347">Helicase</keyword>
<dbReference type="CDD" id="cd17933">
    <property type="entry name" value="DEXSc_RecD-like"/>
    <property type="match status" value="1"/>
</dbReference>
<evidence type="ECO:0000256" key="10">
    <source>
        <dbReference type="ARBA" id="ARBA00023235"/>
    </source>
</evidence>
<dbReference type="GO" id="GO:0017116">
    <property type="term" value="F:single-stranded DNA helicase activity"/>
    <property type="evidence" value="ECO:0007669"/>
    <property type="project" value="TreeGrafter"/>
</dbReference>
<evidence type="ECO:0000259" key="11">
    <source>
        <dbReference type="SMART" id="SM00382"/>
    </source>
</evidence>
<dbReference type="GO" id="GO:0005524">
    <property type="term" value="F:ATP binding"/>
    <property type="evidence" value="ECO:0007669"/>
    <property type="project" value="UniProtKB-KW"/>
</dbReference>
<keyword evidence="3" id="KW-0227">DNA damage</keyword>
<evidence type="ECO:0000256" key="9">
    <source>
        <dbReference type="ARBA" id="ARBA00023204"/>
    </source>
</evidence>
<dbReference type="InterPro" id="IPR027785">
    <property type="entry name" value="UvrD-like_helicase_C"/>
</dbReference>
<dbReference type="Pfam" id="PF13538">
    <property type="entry name" value="UvrD_C_2"/>
    <property type="match status" value="1"/>
</dbReference>
<dbReference type="NCBIfam" id="TIGR01447">
    <property type="entry name" value="recD"/>
    <property type="match status" value="1"/>
</dbReference>
<dbReference type="GO" id="GO:0006302">
    <property type="term" value="P:double-strand break repair"/>
    <property type="evidence" value="ECO:0007669"/>
    <property type="project" value="InterPro"/>
</dbReference>
<dbReference type="InterPro" id="IPR027417">
    <property type="entry name" value="P-loop_NTPase"/>
</dbReference>
<keyword evidence="9" id="KW-0234">DNA repair</keyword>
<keyword evidence="10" id="KW-0413">Isomerase</keyword>
<keyword evidence="1" id="KW-0540">Nuclease</keyword>
<evidence type="ECO:0000256" key="2">
    <source>
        <dbReference type="ARBA" id="ARBA00022741"/>
    </source>
</evidence>
<keyword evidence="7" id="KW-0067">ATP-binding</keyword>
<proteinExistence type="inferred from homology"/>
<evidence type="ECO:0000256" key="4">
    <source>
        <dbReference type="ARBA" id="ARBA00022801"/>
    </source>
</evidence>
<gene>
    <name evidence="12" type="primary">recD</name>
    <name evidence="12" type="ORF">ENS29_15765</name>
</gene>
<dbReference type="PANTHER" id="PTHR43788">
    <property type="entry name" value="DNA2/NAM7 HELICASE FAMILY MEMBER"/>
    <property type="match status" value="1"/>
</dbReference>
<comment type="caution">
    <text evidence="12">The sequence shown here is derived from an EMBL/GenBank/DDBJ whole genome shotgun (WGS) entry which is preliminary data.</text>
</comment>
<dbReference type="Pfam" id="PF13245">
    <property type="entry name" value="AAA_19"/>
    <property type="match status" value="1"/>
</dbReference>
<dbReference type="InterPro" id="IPR003593">
    <property type="entry name" value="AAA+_ATPase"/>
</dbReference>
<organism evidence="12">
    <name type="scientific">Desulfatirhabdium butyrativorans</name>
    <dbReference type="NCBI Taxonomy" id="340467"/>
    <lineage>
        <taxon>Bacteria</taxon>
        <taxon>Pseudomonadati</taxon>
        <taxon>Thermodesulfobacteriota</taxon>
        <taxon>Desulfobacteria</taxon>
        <taxon>Desulfobacterales</taxon>
        <taxon>Desulfatirhabdiaceae</taxon>
        <taxon>Desulfatirhabdium</taxon>
    </lineage>
</organism>
<dbReference type="SUPFAM" id="SSF52540">
    <property type="entry name" value="P-loop containing nucleoside triphosphate hydrolases"/>
    <property type="match status" value="2"/>
</dbReference>
<dbReference type="HAMAP" id="MF_01487">
    <property type="entry name" value="RecD"/>
    <property type="match status" value="1"/>
</dbReference>
<keyword evidence="6" id="KW-0269">Exonuclease</keyword>
<evidence type="ECO:0000256" key="1">
    <source>
        <dbReference type="ARBA" id="ARBA00022722"/>
    </source>
</evidence>
<dbReference type="InterPro" id="IPR006344">
    <property type="entry name" value="RecD"/>
</dbReference>
<dbReference type="EC" id="3.1.11.5" evidence="12"/>
<name>A0A7C4RUD5_9BACT</name>
<dbReference type="SMART" id="SM00382">
    <property type="entry name" value="AAA"/>
    <property type="match status" value="1"/>
</dbReference>
<dbReference type="GO" id="GO:0006310">
    <property type="term" value="P:DNA recombination"/>
    <property type="evidence" value="ECO:0007669"/>
    <property type="project" value="InterPro"/>
</dbReference>
<dbReference type="InterPro" id="IPR041851">
    <property type="entry name" value="RecD_N_sf"/>
</dbReference>
<evidence type="ECO:0000256" key="6">
    <source>
        <dbReference type="ARBA" id="ARBA00022839"/>
    </source>
</evidence>
<accession>A0A7C4RUD5</accession>
<evidence type="ECO:0000313" key="12">
    <source>
        <dbReference type="EMBL" id="HGU34281.1"/>
    </source>
</evidence>
<dbReference type="GO" id="GO:0009338">
    <property type="term" value="C:exodeoxyribonuclease V complex"/>
    <property type="evidence" value="ECO:0007669"/>
    <property type="project" value="InterPro"/>
</dbReference>
<evidence type="ECO:0000256" key="3">
    <source>
        <dbReference type="ARBA" id="ARBA00022763"/>
    </source>
</evidence>
<dbReference type="InterPro" id="IPR050534">
    <property type="entry name" value="Coronavir_polyprotein_1ab"/>
</dbReference>
<dbReference type="GO" id="GO:0008854">
    <property type="term" value="F:exodeoxyribonuclease V activity"/>
    <property type="evidence" value="ECO:0007669"/>
    <property type="project" value="UniProtKB-EC"/>
</dbReference>
<keyword evidence="2" id="KW-0547">Nucleotide-binding</keyword>
<dbReference type="GO" id="GO:0003677">
    <property type="term" value="F:DNA binding"/>
    <property type="evidence" value="ECO:0007669"/>
    <property type="project" value="UniProtKB-KW"/>
</dbReference>
<dbReference type="Pfam" id="PF21185">
    <property type="entry name" value="RecD_N"/>
    <property type="match status" value="1"/>
</dbReference>
<reference evidence="12" key="1">
    <citation type="journal article" date="2020" name="mSystems">
        <title>Genome- and Community-Level Interaction Insights into Carbon Utilization and Element Cycling Functions of Hydrothermarchaeota in Hydrothermal Sediment.</title>
        <authorList>
            <person name="Zhou Z."/>
            <person name="Liu Y."/>
            <person name="Xu W."/>
            <person name="Pan J."/>
            <person name="Luo Z.H."/>
            <person name="Li M."/>
        </authorList>
    </citation>
    <scope>NUCLEOTIDE SEQUENCE [LARGE SCALE GENOMIC DNA]</scope>
    <source>
        <strain evidence="12">SpSt-477</strain>
    </source>
</reference>
<dbReference type="EMBL" id="DSUH01000364">
    <property type="protein sequence ID" value="HGU34281.1"/>
    <property type="molecule type" value="Genomic_DNA"/>
</dbReference>
<protein>
    <submittedName>
        <fullName evidence="12">Exodeoxyribonuclease V subunit alpha</fullName>
        <ecNumber evidence="12">3.1.11.5</ecNumber>
    </submittedName>
</protein>
<dbReference type="InterPro" id="IPR049550">
    <property type="entry name" value="RecD_N"/>
</dbReference>
<evidence type="ECO:0000256" key="5">
    <source>
        <dbReference type="ARBA" id="ARBA00022806"/>
    </source>
</evidence>
<feature type="domain" description="AAA+ ATPase" evidence="11">
    <location>
        <begin position="179"/>
        <end position="460"/>
    </location>
</feature>
<dbReference type="CDD" id="cd18809">
    <property type="entry name" value="SF1_C_RecD"/>
    <property type="match status" value="1"/>
</dbReference>
<dbReference type="AlphaFoldDB" id="A0A7C4RUD5"/>
<keyword evidence="4 12" id="KW-0378">Hydrolase</keyword>
<evidence type="ECO:0000256" key="8">
    <source>
        <dbReference type="ARBA" id="ARBA00023125"/>
    </source>
</evidence>
<evidence type="ECO:0000256" key="7">
    <source>
        <dbReference type="ARBA" id="ARBA00022840"/>
    </source>
</evidence>
<sequence>MPHPAEAPASIERLFGAGYLTPYDYHLASTLGKIAGEGNPLGLLAVAAASHFTLQGHSCVDLYALSLRSIETAEGLCLPAAWPKAEFWIDHLNRSPLVWKPETDGDSKPFSEAPLVLDAAGRLYLARMWCCEQRLAAHLNARLSAVDEAIDLDLLQEGLTRYFGDGGDPVRTAAETGVRRRFAVISGGPGTGKTTTVLTILALLVEQALYRNHPIPNILVLAPTGKAAARLREVLRRQDRLPCAPEVRQALPTDAATIHRGLGARSDGGSVFRYHARNPLPADIVVVDEASMIDLALMDRLFEATALRTKLLLLGDRNQLASVESGSVMSDLCRIGEMDAAWSQAVVHLTKNYRFSEGSGIGRLARAITAGQAEEAIACLKDPSEPDIRRIEPEALLEALEAARTWLKSWLTEAEPETVAERFNRFRILCAHRQGPFGVERINGVLDRMARNMLEVSDHRQWYPGRPVMVLQNDYRLHLSNGDIGWMRPEGVDSRYRNGGTVRFVQPDGRWIAVSPHRLPAHETAYAMTIHKSQGSEFDDVLVVLPERRSPILTRELLYTAVTRARRTVVIVGSEEIIRQAVATPIERYSGLMAALCGRLAA</sequence>